<reference evidence="1" key="1">
    <citation type="journal article" date="2021" name="New Phytol.">
        <title>Evolutionary innovations through gain and loss of genes in the ectomycorrhizal Boletales.</title>
        <authorList>
            <person name="Wu G."/>
            <person name="Miyauchi S."/>
            <person name="Morin E."/>
            <person name="Kuo A."/>
            <person name="Drula E."/>
            <person name="Varga T."/>
            <person name="Kohler A."/>
            <person name="Feng B."/>
            <person name="Cao Y."/>
            <person name="Lipzen A."/>
            <person name="Daum C."/>
            <person name="Hundley H."/>
            <person name="Pangilinan J."/>
            <person name="Johnson J."/>
            <person name="Barry K."/>
            <person name="LaButti K."/>
            <person name="Ng V."/>
            <person name="Ahrendt S."/>
            <person name="Min B."/>
            <person name="Choi I.G."/>
            <person name="Park H."/>
            <person name="Plett J.M."/>
            <person name="Magnuson J."/>
            <person name="Spatafora J.W."/>
            <person name="Nagy L.G."/>
            <person name="Henrissat B."/>
            <person name="Grigoriev I.V."/>
            <person name="Yang Z.L."/>
            <person name="Xu J."/>
            <person name="Martin F.M."/>
        </authorList>
    </citation>
    <scope>NUCLEOTIDE SEQUENCE</scope>
    <source>
        <strain evidence="1">KUC20120723A-06</strain>
    </source>
</reference>
<protein>
    <submittedName>
        <fullName evidence="1">Uncharacterized protein</fullName>
    </submittedName>
</protein>
<comment type="caution">
    <text evidence="1">The sequence shown here is derived from an EMBL/GenBank/DDBJ whole genome shotgun (WGS) entry which is preliminary data.</text>
</comment>
<accession>A0ACB8BRJ2</accession>
<evidence type="ECO:0000313" key="1">
    <source>
        <dbReference type="EMBL" id="KAH7927203.1"/>
    </source>
</evidence>
<organism evidence="1 2">
    <name type="scientific">Leucogyrophana mollusca</name>
    <dbReference type="NCBI Taxonomy" id="85980"/>
    <lineage>
        <taxon>Eukaryota</taxon>
        <taxon>Fungi</taxon>
        <taxon>Dikarya</taxon>
        <taxon>Basidiomycota</taxon>
        <taxon>Agaricomycotina</taxon>
        <taxon>Agaricomycetes</taxon>
        <taxon>Agaricomycetidae</taxon>
        <taxon>Boletales</taxon>
        <taxon>Boletales incertae sedis</taxon>
        <taxon>Leucogyrophana</taxon>
    </lineage>
</organism>
<evidence type="ECO:0000313" key="2">
    <source>
        <dbReference type="Proteomes" id="UP000790709"/>
    </source>
</evidence>
<proteinExistence type="predicted"/>
<gene>
    <name evidence="1" type="ORF">BV22DRAFT_299383</name>
</gene>
<name>A0ACB8BRJ2_9AGAM</name>
<dbReference type="EMBL" id="MU266370">
    <property type="protein sequence ID" value="KAH7927203.1"/>
    <property type="molecule type" value="Genomic_DNA"/>
</dbReference>
<dbReference type="Proteomes" id="UP000790709">
    <property type="component" value="Unassembled WGS sequence"/>
</dbReference>
<sequence length="544" mass="61745">MRWVDVLPAILTCASLSSAAQSPFHAAVTGSPPSEVSRGSNGSWHLNDTPAANATGHLVFETVSSLLQHWPNTRYRNGHTIVPGVIPSGTLLYHGTEQPVVPEVPEWVATDPEHSHVFCRGPAQSGCWQLTLAATRPLRVLYFDGTSASKMEDGPMDSQDVVSWGEPKPEWVFKEPERINDLCEWGRQHALDGYVRMEMDFEIMLCNLTSGVKVVSFLNLPVLPAFPNDPDQNFLAFETMNAGHWHNRYPGDERVQLDLTRLISFYDISLLPSLIPQRAGQERWDHRILGADPAELLAIRTHLESTLANKHQGSGVDWQTLFRVVIKRYADRLELVQYLLNSTEHVPATTQDEYERAAKVQLQLRIMLIPYILHSSVPSRFSASNLADLSWAEPVFTECATMHTAAIVSDFVIALTPSEKLLLRAIQETTREICRVVVRMWAEGVESGLDPYLPIEVEEPNVTAVMWKWQGDLNGLMGWLDWSVWIKCRPACGFEEICYLPTWPVGFRHRRRRPDFPLPNEPEDNDEWRRPQPKCIRRIEPYGF</sequence>
<keyword evidence="2" id="KW-1185">Reference proteome</keyword>